<evidence type="ECO:0000256" key="3">
    <source>
        <dbReference type="ARBA" id="ARBA00022475"/>
    </source>
</evidence>
<keyword evidence="7" id="KW-0812">Transmembrane</keyword>
<dbReference type="OrthoDB" id="6132759at2759"/>
<gene>
    <name evidence="8" type="ORF">ACAOBT_LOCUS21661</name>
</gene>
<evidence type="ECO:0000313" key="9">
    <source>
        <dbReference type="Proteomes" id="UP001152888"/>
    </source>
</evidence>
<feature type="non-terminal residue" evidence="8">
    <location>
        <position position="150"/>
    </location>
</feature>
<dbReference type="Proteomes" id="UP001152888">
    <property type="component" value="Unassembled WGS sequence"/>
</dbReference>
<evidence type="ECO:0000313" key="8">
    <source>
        <dbReference type="EMBL" id="CAH1993682.1"/>
    </source>
</evidence>
<dbReference type="PROSITE" id="PS50283">
    <property type="entry name" value="NA_SOLUT_SYMP_3"/>
    <property type="match status" value="1"/>
</dbReference>
<dbReference type="PANTHER" id="PTHR42985">
    <property type="entry name" value="SODIUM-COUPLED MONOCARBOXYLATE TRANSPORTER"/>
    <property type="match status" value="1"/>
</dbReference>
<organism evidence="8 9">
    <name type="scientific">Acanthoscelides obtectus</name>
    <name type="common">Bean weevil</name>
    <name type="synonym">Bruchus obtectus</name>
    <dbReference type="NCBI Taxonomy" id="200917"/>
    <lineage>
        <taxon>Eukaryota</taxon>
        <taxon>Metazoa</taxon>
        <taxon>Ecdysozoa</taxon>
        <taxon>Arthropoda</taxon>
        <taxon>Hexapoda</taxon>
        <taxon>Insecta</taxon>
        <taxon>Pterygota</taxon>
        <taxon>Neoptera</taxon>
        <taxon>Endopterygota</taxon>
        <taxon>Coleoptera</taxon>
        <taxon>Polyphaga</taxon>
        <taxon>Cucujiformia</taxon>
        <taxon>Chrysomeloidea</taxon>
        <taxon>Chrysomelidae</taxon>
        <taxon>Bruchinae</taxon>
        <taxon>Bruchini</taxon>
        <taxon>Acanthoscelides</taxon>
    </lineage>
</organism>
<dbReference type="EMBL" id="CAKOFQ010007180">
    <property type="protein sequence ID" value="CAH1993682.1"/>
    <property type="molecule type" value="Genomic_DNA"/>
</dbReference>
<feature type="transmembrane region" description="Helical" evidence="7">
    <location>
        <begin position="107"/>
        <end position="126"/>
    </location>
</feature>
<evidence type="ECO:0000256" key="5">
    <source>
        <dbReference type="ARBA" id="ARBA00023065"/>
    </source>
</evidence>
<keyword evidence="2" id="KW-0813">Transport</keyword>
<dbReference type="GO" id="GO:0005886">
    <property type="term" value="C:plasma membrane"/>
    <property type="evidence" value="ECO:0007669"/>
    <property type="project" value="UniProtKB-SubCell"/>
</dbReference>
<feature type="transmembrane region" description="Helical" evidence="7">
    <location>
        <begin position="76"/>
        <end position="95"/>
    </location>
</feature>
<dbReference type="InterPro" id="IPR051163">
    <property type="entry name" value="Sodium:Solute_Symporter_SSF"/>
</dbReference>
<dbReference type="PANTHER" id="PTHR42985:SF2">
    <property type="entry name" value="SODIUM-DEPENDENT MULTIVITAMIN TRANSPORTER"/>
    <property type="match status" value="1"/>
</dbReference>
<keyword evidence="7" id="KW-1133">Transmembrane helix</keyword>
<protein>
    <submittedName>
        <fullName evidence="8">Uncharacterized protein</fullName>
    </submittedName>
</protein>
<sequence>MLEKIRSRILCQQRLCFVFSKNKLGRWTYASNRPPVLTHHTLEATTTSLLPVYTYLFAPRQHQNDNAMSKDAKSMVWDYLVFVIFVIASTFVAVYSRFFGPKEKTKADYVFAAGKVSMAAMMLSIARGTLGVRSFLGYPSELFYRGATMW</sequence>
<dbReference type="GO" id="GO:0006814">
    <property type="term" value="P:sodium ion transport"/>
    <property type="evidence" value="ECO:0007669"/>
    <property type="project" value="UniProtKB-KW"/>
</dbReference>
<evidence type="ECO:0000256" key="4">
    <source>
        <dbReference type="ARBA" id="ARBA00023053"/>
    </source>
</evidence>
<keyword evidence="9" id="KW-1185">Reference proteome</keyword>
<evidence type="ECO:0000256" key="6">
    <source>
        <dbReference type="ARBA" id="ARBA00023201"/>
    </source>
</evidence>
<accession>A0A9P0PQK5</accession>
<dbReference type="GO" id="GO:0015293">
    <property type="term" value="F:symporter activity"/>
    <property type="evidence" value="ECO:0007669"/>
    <property type="project" value="TreeGrafter"/>
</dbReference>
<dbReference type="InterPro" id="IPR001734">
    <property type="entry name" value="Na/solute_symporter"/>
</dbReference>
<proteinExistence type="predicted"/>
<evidence type="ECO:0000256" key="1">
    <source>
        <dbReference type="ARBA" id="ARBA00004651"/>
    </source>
</evidence>
<comment type="subcellular location">
    <subcellularLocation>
        <location evidence="1">Cell membrane</location>
        <topology evidence="1">Multi-pass membrane protein</topology>
    </subcellularLocation>
</comment>
<evidence type="ECO:0000256" key="7">
    <source>
        <dbReference type="SAM" id="Phobius"/>
    </source>
</evidence>
<evidence type="ECO:0000256" key="2">
    <source>
        <dbReference type="ARBA" id="ARBA00022448"/>
    </source>
</evidence>
<reference evidence="8" key="1">
    <citation type="submission" date="2022-03" db="EMBL/GenBank/DDBJ databases">
        <authorList>
            <person name="Sayadi A."/>
        </authorList>
    </citation>
    <scope>NUCLEOTIDE SEQUENCE</scope>
</reference>
<keyword evidence="3" id="KW-1003">Cell membrane</keyword>
<keyword evidence="6" id="KW-0739">Sodium transport</keyword>
<name>A0A9P0PQK5_ACAOB</name>
<comment type="caution">
    <text evidence="8">The sequence shown here is derived from an EMBL/GenBank/DDBJ whole genome shotgun (WGS) entry which is preliminary data.</text>
</comment>
<keyword evidence="5" id="KW-0406">Ion transport</keyword>
<keyword evidence="4" id="KW-0915">Sodium</keyword>
<keyword evidence="7" id="KW-0472">Membrane</keyword>
<dbReference type="AlphaFoldDB" id="A0A9P0PQK5"/>